<accession>A0A1J9R0P4</accession>
<dbReference type="AlphaFoldDB" id="A0A1J9R0P4"/>
<keyword evidence="18" id="KW-0624">Polysaccharide degradation</keyword>
<evidence type="ECO:0000256" key="14">
    <source>
        <dbReference type="ARBA" id="ARBA00023180"/>
    </source>
</evidence>
<sequence>MKLSTLPILAMATTSYACLRGFNVAAENPDGSCKTQSDWETAFRALASLPPSSGPFNQVRVFAASDCDTLARAVPAALATDTRLLAGVWAEDEAHFEAEKQALLAAIMAHGGAWITAISVGSEDLYRKEADPQRLAMQIYDVRGMVRSVGVGVAVGHVDTWTAWVDPANKPVVVAVDFVGCDAYPYWQGVTVPESLGTYFKAIADTKAAVTAIKTGLEVWVTETGWPATGKTFGRSFASTGNAESYWKAVACASFQQLNTFWYAYQDYTQEPSFGVFGRDGIPLYDLSC</sequence>
<evidence type="ECO:0000256" key="7">
    <source>
        <dbReference type="ARBA" id="ARBA00022475"/>
    </source>
</evidence>
<reference evidence="23 24" key="1">
    <citation type="submission" date="2016-10" db="EMBL/GenBank/DDBJ databases">
        <title>Proteomics and genomics reveal pathogen-plant mechanisms compatible with a hemibiotrophic lifestyle of Diplodia corticola.</title>
        <authorList>
            <person name="Fernandes I."/>
            <person name="De Jonge R."/>
            <person name="Van De Peer Y."/>
            <person name="Devreese B."/>
            <person name="Alves A."/>
            <person name="Esteves A.C."/>
        </authorList>
    </citation>
    <scope>NUCLEOTIDE SEQUENCE [LARGE SCALE GENOMIC DNA]</scope>
    <source>
        <strain evidence="23 24">CBS 112549</strain>
    </source>
</reference>
<dbReference type="EMBL" id="MNUE01000019">
    <property type="protein sequence ID" value="OJD34942.1"/>
    <property type="molecule type" value="Genomic_DNA"/>
</dbReference>
<keyword evidence="7" id="KW-1003">Cell membrane</keyword>
<comment type="caution">
    <text evidence="23">The sequence shown here is derived from an EMBL/GenBank/DDBJ whole genome shotgun (WGS) entry which is preliminary data.</text>
</comment>
<comment type="similarity">
    <text evidence="4 22">Belongs to the glycosyl hydrolase 17 family.</text>
</comment>
<evidence type="ECO:0000256" key="16">
    <source>
        <dbReference type="ARBA" id="ARBA00023288"/>
    </source>
</evidence>
<evidence type="ECO:0000256" key="9">
    <source>
        <dbReference type="ARBA" id="ARBA00022525"/>
    </source>
</evidence>
<dbReference type="GO" id="GO:0042973">
    <property type="term" value="F:glucan endo-1,3-beta-D-glucosidase activity"/>
    <property type="evidence" value="ECO:0007669"/>
    <property type="project" value="UniProtKB-EC"/>
</dbReference>
<keyword evidence="13" id="KW-0472">Membrane</keyword>
<evidence type="ECO:0000256" key="17">
    <source>
        <dbReference type="ARBA" id="ARBA00023316"/>
    </source>
</evidence>
<comment type="catalytic activity">
    <reaction evidence="1">
        <text>Hydrolysis of (1-&gt;3)-beta-D-glucosidic linkages in (1-&gt;3)-beta-D-glucans.</text>
        <dbReference type="EC" id="3.2.1.39"/>
    </reaction>
</comment>
<keyword evidence="12 23" id="KW-0378">Hydrolase</keyword>
<evidence type="ECO:0000256" key="20">
    <source>
        <dbReference type="ARBA" id="ARBA00032134"/>
    </source>
</evidence>
<dbReference type="GO" id="GO:0009277">
    <property type="term" value="C:fungal-type cell wall"/>
    <property type="evidence" value="ECO:0007669"/>
    <property type="project" value="TreeGrafter"/>
</dbReference>
<evidence type="ECO:0000256" key="1">
    <source>
        <dbReference type="ARBA" id="ARBA00000382"/>
    </source>
</evidence>
<dbReference type="InterPro" id="IPR050732">
    <property type="entry name" value="Beta-glucan_modifiers"/>
</dbReference>
<dbReference type="Pfam" id="PF00332">
    <property type="entry name" value="Glyco_hydro_17"/>
    <property type="match status" value="1"/>
</dbReference>
<dbReference type="InterPro" id="IPR017853">
    <property type="entry name" value="GH"/>
</dbReference>
<evidence type="ECO:0000256" key="2">
    <source>
        <dbReference type="ARBA" id="ARBA00004191"/>
    </source>
</evidence>
<evidence type="ECO:0000313" key="23">
    <source>
        <dbReference type="EMBL" id="OJD34942.1"/>
    </source>
</evidence>
<keyword evidence="8" id="KW-0134">Cell wall</keyword>
<evidence type="ECO:0000256" key="21">
    <source>
        <dbReference type="ARBA" id="ARBA00032906"/>
    </source>
</evidence>
<dbReference type="STRING" id="236234.A0A1J9R0P4"/>
<dbReference type="SUPFAM" id="SSF51445">
    <property type="entry name" value="(Trans)glycosidases"/>
    <property type="match status" value="1"/>
</dbReference>
<evidence type="ECO:0000256" key="5">
    <source>
        <dbReference type="ARBA" id="ARBA00012780"/>
    </source>
</evidence>
<evidence type="ECO:0000256" key="8">
    <source>
        <dbReference type="ARBA" id="ARBA00022512"/>
    </source>
</evidence>
<keyword evidence="24" id="KW-1185">Reference proteome</keyword>
<dbReference type="InterPro" id="IPR000490">
    <property type="entry name" value="Glyco_hydro_17"/>
</dbReference>
<evidence type="ECO:0000256" key="6">
    <source>
        <dbReference type="ARBA" id="ARBA00019762"/>
    </source>
</evidence>
<dbReference type="Gene3D" id="3.20.20.80">
    <property type="entry name" value="Glycosidases"/>
    <property type="match status" value="1"/>
</dbReference>
<gene>
    <name evidence="23" type="ORF">BKCO1_19000134</name>
</gene>
<evidence type="ECO:0000256" key="22">
    <source>
        <dbReference type="RuleBase" id="RU004335"/>
    </source>
</evidence>
<evidence type="ECO:0000256" key="11">
    <source>
        <dbReference type="ARBA" id="ARBA00022729"/>
    </source>
</evidence>
<proteinExistence type="inferred from homology"/>
<keyword evidence="16" id="KW-0449">Lipoprotein</keyword>
<keyword evidence="9" id="KW-0964">Secreted</keyword>
<keyword evidence="11" id="KW-0732">Signal</keyword>
<evidence type="ECO:0000256" key="15">
    <source>
        <dbReference type="ARBA" id="ARBA00023277"/>
    </source>
</evidence>
<dbReference type="EC" id="3.2.1.39" evidence="5"/>
<comment type="function">
    <text evidence="19">Glucanases play a role in cell expansion during growth, in cell-cell fusion during mating, and in spore release during sporulation. This enzyme may be involved in beta-glucan degradation and also function biosynthetically as a transglycosylase.</text>
</comment>
<keyword evidence="17" id="KW-0961">Cell wall biogenesis/degradation</keyword>
<dbReference type="GO" id="GO:0005576">
    <property type="term" value="C:extracellular region"/>
    <property type="evidence" value="ECO:0007669"/>
    <property type="project" value="TreeGrafter"/>
</dbReference>
<keyword evidence="15" id="KW-0119">Carbohydrate metabolism</keyword>
<evidence type="ECO:0000256" key="3">
    <source>
        <dbReference type="ARBA" id="ARBA00004609"/>
    </source>
</evidence>
<dbReference type="Proteomes" id="UP000183809">
    <property type="component" value="Unassembled WGS sequence"/>
</dbReference>
<comment type="subcellular location">
    <subcellularLocation>
        <location evidence="3">Cell membrane</location>
        <topology evidence="3">Lipid-anchor</topology>
        <topology evidence="3">GPI-anchor</topology>
    </subcellularLocation>
    <subcellularLocation>
        <location evidence="2">Secreted</location>
        <location evidence="2">Cell wall</location>
    </subcellularLocation>
</comment>
<dbReference type="GeneID" id="31012180"/>
<organism evidence="23 24">
    <name type="scientific">Diplodia corticola</name>
    <dbReference type="NCBI Taxonomy" id="236234"/>
    <lineage>
        <taxon>Eukaryota</taxon>
        <taxon>Fungi</taxon>
        <taxon>Dikarya</taxon>
        <taxon>Ascomycota</taxon>
        <taxon>Pezizomycotina</taxon>
        <taxon>Dothideomycetes</taxon>
        <taxon>Dothideomycetes incertae sedis</taxon>
        <taxon>Botryosphaeriales</taxon>
        <taxon>Botryosphaeriaceae</taxon>
        <taxon>Diplodia</taxon>
    </lineage>
</organism>
<evidence type="ECO:0000256" key="10">
    <source>
        <dbReference type="ARBA" id="ARBA00022622"/>
    </source>
</evidence>
<dbReference type="PANTHER" id="PTHR16631:SF13">
    <property type="entry name" value="GLUCAN ENDO-1,3-BETA-GLUCOSIDASE EGLC-RELATED"/>
    <property type="match status" value="1"/>
</dbReference>
<dbReference type="PANTHER" id="PTHR16631">
    <property type="entry name" value="GLUCAN 1,3-BETA-GLUCOSIDASE"/>
    <property type="match status" value="1"/>
</dbReference>
<evidence type="ECO:0000313" key="24">
    <source>
        <dbReference type="Proteomes" id="UP000183809"/>
    </source>
</evidence>
<evidence type="ECO:0000256" key="4">
    <source>
        <dbReference type="ARBA" id="ARBA00008773"/>
    </source>
</evidence>
<keyword evidence="14" id="KW-0325">Glycoprotein</keyword>
<evidence type="ECO:0000256" key="19">
    <source>
        <dbReference type="ARBA" id="ARBA00025152"/>
    </source>
</evidence>
<evidence type="ECO:0000256" key="18">
    <source>
        <dbReference type="ARBA" id="ARBA00023326"/>
    </source>
</evidence>
<keyword evidence="10" id="KW-0336">GPI-anchor</keyword>
<dbReference type="OrthoDB" id="77201at2759"/>
<dbReference type="GO" id="GO:0009986">
    <property type="term" value="C:cell surface"/>
    <property type="evidence" value="ECO:0007669"/>
    <property type="project" value="TreeGrafter"/>
</dbReference>
<evidence type="ECO:0000256" key="12">
    <source>
        <dbReference type="ARBA" id="ARBA00022801"/>
    </source>
</evidence>
<protein>
    <recommendedName>
        <fullName evidence="6">Probable glucan endo-1,3-beta-glucosidase eglC</fullName>
        <ecNumber evidence="5">3.2.1.39</ecNumber>
    </recommendedName>
    <alternativeName>
        <fullName evidence="20">Endo-1,3-beta-glucanase eglC</fullName>
    </alternativeName>
    <alternativeName>
        <fullName evidence="21">Laminarinase eglC</fullName>
    </alternativeName>
</protein>
<dbReference type="GO" id="GO:0000272">
    <property type="term" value="P:polysaccharide catabolic process"/>
    <property type="evidence" value="ECO:0007669"/>
    <property type="project" value="UniProtKB-KW"/>
</dbReference>
<evidence type="ECO:0000256" key="13">
    <source>
        <dbReference type="ARBA" id="ARBA00023136"/>
    </source>
</evidence>
<dbReference type="GO" id="GO:0071555">
    <property type="term" value="P:cell wall organization"/>
    <property type="evidence" value="ECO:0007669"/>
    <property type="project" value="UniProtKB-KW"/>
</dbReference>
<dbReference type="GO" id="GO:0098552">
    <property type="term" value="C:side of membrane"/>
    <property type="evidence" value="ECO:0007669"/>
    <property type="project" value="UniProtKB-KW"/>
</dbReference>
<name>A0A1J9R0P4_9PEZI</name>
<dbReference type="PROSITE" id="PS51257">
    <property type="entry name" value="PROKAR_LIPOPROTEIN"/>
    <property type="match status" value="1"/>
</dbReference>
<dbReference type="RefSeq" id="XP_020131202.1">
    <property type="nucleotide sequence ID" value="XM_020271921.1"/>
</dbReference>
<dbReference type="GO" id="GO:0005886">
    <property type="term" value="C:plasma membrane"/>
    <property type="evidence" value="ECO:0007669"/>
    <property type="project" value="UniProtKB-SubCell"/>
</dbReference>